<feature type="transmembrane region" description="Helical" evidence="1">
    <location>
        <begin position="68"/>
        <end position="85"/>
    </location>
</feature>
<keyword evidence="1" id="KW-0812">Transmembrane</keyword>
<evidence type="ECO:0000313" key="2">
    <source>
        <dbReference type="EMBL" id="MDQ6595397.1"/>
    </source>
</evidence>
<feature type="transmembrane region" description="Helical" evidence="1">
    <location>
        <begin position="7"/>
        <end position="27"/>
    </location>
</feature>
<dbReference type="EMBL" id="SMYO01000021">
    <property type="protein sequence ID" value="TDK57162.1"/>
    <property type="molecule type" value="Genomic_DNA"/>
</dbReference>
<feature type="transmembrane region" description="Helical" evidence="1">
    <location>
        <begin position="39"/>
        <end position="61"/>
    </location>
</feature>
<gene>
    <name evidence="3" type="primary">yabQ</name>
    <name evidence="3" type="ORF">E2K98_26270</name>
    <name evidence="2" type="ORF">RCG21_02890</name>
</gene>
<evidence type="ECO:0000313" key="4">
    <source>
        <dbReference type="Proteomes" id="UP000295132"/>
    </source>
</evidence>
<reference evidence="2" key="2">
    <citation type="submission" date="2023-08" db="EMBL/GenBank/DDBJ databases">
        <title>Nitrogen cycling bacteria in agricultural field soils.</title>
        <authorList>
            <person name="Jang J."/>
        </authorList>
    </citation>
    <scope>NUCLEOTIDE SEQUENCE</scope>
    <source>
        <strain evidence="2">PS3-36</strain>
    </source>
</reference>
<feature type="transmembrane region" description="Helical" evidence="1">
    <location>
        <begin position="149"/>
        <end position="172"/>
    </location>
</feature>
<dbReference type="Pfam" id="PF09578">
    <property type="entry name" value="Spore_YabQ"/>
    <property type="match status" value="1"/>
</dbReference>
<evidence type="ECO:0000313" key="3">
    <source>
        <dbReference type="EMBL" id="TDK57162.1"/>
    </source>
</evidence>
<dbReference type="AlphaFoldDB" id="A0A4R5VJ60"/>
<dbReference type="NCBIfam" id="TIGR02893">
    <property type="entry name" value="spore_yabQ"/>
    <property type="match status" value="1"/>
</dbReference>
<keyword evidence="1" id="KW-1133">Transmembrane helix</keyword>
<reference evidence="3 4" key="1">
    <citation type="submission" date="2019-03" db="EMBL/GenBank/DDBJ databases">
        <title>Bacillus niacini sp. nov. a Nicotinate-Metabolizing Mesophile Isolated from Soil.</title>
        <authorList>
            <person name="Zhang G."/>
        </authorList>
    </citation>
    <scope>NUCLEOTIDE SEQUENCE [LARGE SCALE GENOMIC DNA]</scope>
    <source>
        <strain evidence="3 4">WN066</strain>
    </source>
</reference>
<sequence length="210" mass="24889">MTLSTQFLTMLSMIGMGALFGVMFDTYQRFLDRPRRNRFIVFVNDVLFWIIQALLIFYTLFQVNNGEIRFYIFIALLCGFAGYQGLFKGPYLRLLELLIKAVISIYRFLKHSFLMVIYKPIVGLIKLVIFMVIFLGRGLYTLVKFILKVVWLVIKVIVIPVQKILLLIWRLLPKGLKKSVDKLYNRTAGKFKKLKNYIVKWIDKWKKRKQ</sequence>
<keyword evidence="5" id="KW-1185">Reference proteome</keyword>
<dbReference type="InterPro" id="IPR019074">
    <property type="entry name" value="YabQ"/>
</dbReference>
<accession>A0A4R5VJ60</accession>
<protein>
    <submittedName>
        <fullName evidence="3">Spore cortex biosynthesis protein YabQ</fullName>
    </submittedName>
</protein>
<dbReference type="EMBL" id="JAVGVR010000001">
    <property type="protein sequence ID" value="MDQ6595397.1"/>
    <property type="molecule type" value="Genomic_DNA"/>
</dbReference>
<proteinExistence type="predicted"/>
<keyword evidence="1" id="KW-0472">Membrane</keyword>
<name>A0A4R5VJ60_9BACI</name>
<dbReference type="Proteomes" id="UP001178888">
    <property type="component" value="Unassembled WGS sequence"/>
</dbReference>
<dbReference type="Proteomes" id="UP000295132">
    <property type="component" value="Unassembled WGS sequence"/>
</dbReference>
<comment type="caution">
    <text evidence="3">The sequence shown here is derived from an EMBL/GenBank/DDBJ whole genome shotgun (WGS) entry which is preliminary data.</text>
</comment>
<evidence type="ECO:0000313" key="5">
    <source>
        <dbReference type="Proteomes" id="UP001178888"/>
    </source>
</evidence>
<feature type="transmembrane region" description="Helical" evidence="1">
    <location>
        <begin position="121"/>
        <end position="143"/>
    </location>
</feature>
<organism evidence="3 4">
    <name type="scientific">Bacillus salipaludis</name>
    <dbReference type="NCBI Taxonomy" id="2547811"/>
    <lineage>
        <taxon>Bacteria</taxon>
        <taxon>Bacillati</taxon>
        <taxon>Bacillota</taxon>
        <taxon>Bacilli</taxon>
        <taxon>Bacillales</taxon>
        <taxon>Bacillaceae</taxon>
        <taxon>Bacillus</taxon>
    </lineage>
</organism>
<evidence type="ECO:0000256" key="1">
    <source>
        <dbReference type="SAM" id="Phobius"/>
    </source>
</evidence>
<dbReference type="RefSeq" id="WP_133339390.1">
    <property type="nucleotide sequence ID" value="NZ_JAVGVR010000001.1"/>
</dbReference>